<keyword evidence="1" id="KW-0808">Transferase</keyword>
<evidence type="ECO:0000256" key="5">
    <source>
        <dbReference type="ARBA" id="ARBA00034531"/>
    </source>
</evidence>
<evidence type="ECO:0000313" key="9">
    <source>
        <dbReference type="EMBL" id="PUX26905.1"/>
    </source>
</evidence>
<keyword evidence="4" id="KW-0067">ATP-binding</keyword>
<evidence type="ECO:0000256" key="6">
    <source>
        <dbReference type="ARBA" id="ARBA00047939"/>
    </source>
</evidence>
<comment type="catalytic activity">
    <reaction evidence="7">
        <text>L-tyrosyl-[protein] + ATP = O-(5'-adenylyl)-L-tyrosyl-[protein] + diphosphate</text>
        <dbReference type="Rhea" id="RHEA:54288"/>
        <dbReference type="Rhea" id="RHEA-COMP:10136"/>
        <dbReference type="Rhea" id="RHEA-COMP:13846"/>
        <dbReference type="ChEBI" id="CHEBI:30616"/>
        <dbReference type="ChEBI" id="CHEBI:33019"/>
        <dbReference type="ChEBI" id="CHEBI:46858"/>
        <dbReference type="ChEBI" id="CHEBI:83624"/>
        <dbReference type="EC" id="2.7.7.108"/>
    </reaction>
</comment>
<dbReference type="OrthoDB" id="9807853at2"/>
<evidence type="ECO:0000259" key="8">
    <source>
        <dbReference type="PROSITE" id="PS51459"/>
    </source>
</evidence>
<dbReference type="Pfam" id="PF02661">
    <property type="entry name" value="Fic"/>
    <property type="match status" value="1"/>
</dbReference>
<comment type="catalytic activity">
    <reaction evidence="6">
        <text>L-threonyl-[protein] + ATP = 3-O-(5'-adenylyl)-L-threonyl-[protein] + diphosphate</text>
        <dbReference type="Rhea" id="RHEA:54292"/>
        <dbReference type="Rhea" id="RHEA-COMP:11060"/>
        <dbReference type="Rhea" id="RHEA-COMP:13847"/>
        <dbReference type="ChEBI" id="CHEBI:30013"/>
        <dbReference type="ChEBI" id="CHEBI:30616"/>
        <dbReference type="ChEBI" id="CHEBI:33019"/>
        <dbReference type="ChEBI" id="CHEBI:138113"/>
        <dbReference type="EC" id="2.7.7.108"/>
    </reaction>
</comment>
<evidence type="ECO:0000256" key="3">
    <source>
        <dbReference type="ARBA" id="ARBA00022741"/>
    </source>
</evidence>
<dbReference type="PANTHER" id="PTHR39560">
    <property type="entry name" value="PROTEIN ADENYLYLTRANSFERASE FIC-RELATED"/>
    <property type="match status" value="1"/>
</dbReference>
<dbReference type="GO" id="GO:0070733">
    <property type="term" value="F:AMPylase activity"/>
    <property type="evidence" value="ECO:0007669"/>
    <property type="project" value="UniProtKB-EC"/>
</dbReference>
<dbReference type="SUPFAM" id="SSF140931">
    <property type="entry name" value="Fic-like"/>
    <property type="match status" value="1"/>
</dbReference>
<dbReference type="PANTHER" id="PTHR39560:SF1">
    <property type="entry name" value="PROTEIN ADENYLYLTRANSFERASE FIC-RELATED"/>
    <property type="match status" value="1"/>
</dbReference>
<dbReference type="InterPro" id="IPR003812">
    <property type="entry name" value="Fido"/>
</dbReference>
<dbReference type="InterPro" id="IPR036597">
    <property type="entry name" value="Fido-like_dom_sf"/>
</dbReference>
<organism evidence="9">
    <name type="scientific">Cronobacter turicensis</name>
    <dbReference type="NCBI Taxonomy" id="413502"/>
    <lineage>
        <taxon>Bacteria</taxon>
        <taxon>Pseudomonadati</taxon>
        <taxon>Pseudomonadota</taxon>
        <taxon>Gammaproteobacteria</taxon>
        <taxon>Enterobacterales</taxon>
        <taxon>Enterobacteriaceae</taxon>
        <taxon>Cronobacter</taxon>
    </lineage>
</organism>
<keyword evidence="2" id="KW-0548">Nucleotidyltransferase</keyword>
<dbReference type="GO" id="GO:0005524">
    <property type="term" value="F:ATP binding"/>
    <property type="evidence" value="ECO:0007669"/>
    <property type="project" value="UniProtKB-KW"/>
</dbReference>
<dbReference type="GO" id="GO:0051302">
    <property type="term" value="P:regulation of cell division"/>
    <property type="evidence" value="ECO:0007669"/>
    <property type="project" value="TreeGrafter"/>
</dbReference>
<evidence type="ECO:0000256" key="4">
    <source>
        <dbReference type="ARBA" id="ARBA00022840"/>
    </source>
</evidence>
<dbReference type="Gene3D" id="1.10.3290.10">
    <property type="entry name" value="Fido-like domain"/>
    <property type="match status" value="1"/>
</dbReference>
<dbReference type="AlphaFoldDB" id="A0A2T7BAG8"/>
<gene>
    <name evidence="9" type="ORF">BS411_00460</name>
</gene>
<dbReference type="EMBL" id="MSAG01000001">
    <property type="protein sequence ID" value="PUX26905.1"/>
    <property type="molecule type" value="Genomic_DNA"/>
</dbReference>
<dbReference type="PROSITE" id="PS51459">
    <property type="entry name" value="FIDO"/>
    <property type="match status" value="1"/>
</dbReference>
<comment type="caution">
    <text evidence="9">The sequence shown here is derived from an EMBL/GenBank/DDBJ whole genome shotgun (WGS) entry which is preliminary data.</text>
</comment>
<protein>
    <recommendedName>
        <fullName evidence="5">protein adenylyltransferase</fullName>
        <ecNumber evidence="5">2.7.7.108</ecNumber>
    </recommendedName>
</protein>
<evidence type="ECO:0000256" key="1">
    <source>
        <dbReference type="ARBA" id="ARBA00022679"/>
    </source>
</evidence>
<evidence type="ECO:0000256" key="2">
    <source>
        <dbReference type="ARBA" id="ARBA00022695"/>
    </source>
</evidence>
<reference evidence="9" key="1">
    <citation type="submission" date="2016-12" db="EMBL/GenBank/DDBJ databases">
        <title>Analysis of the Molecular Diversity Among Cronobacter Species Isolated from Filth Flies Using a Pan Genomic DNA Microarray.</title>
        <authorList>
            <person name="Pava-Ripoll M."/>
            <person name="Tall B."/>
            <person name="Farber J."/>
            <person name="Fanning S."/>
            <person name="Lehner A."/>
            <person name="Stephan R."/>
            <person name="Pagotto F."/>
            <person name="Iverson C."/>
            <person name="Ziobro G."/>
            <person name="Miller A."/>
            <person name="Pearson R."/>
            <person name="Yan Q."/>
            <person name="Kim M."/>
            <person name="Jeong S."/>
            <person name="Park J."/>
            <person name="Jun S."/>
            <person name="Choi H."/>
            <person name="Chung T."/>
            <person name="Yoo Y."/>
            <person name="Park E."/>
            <person name="Hwang S."/>
            <person name="Lee B."/>
            <person name="Sathyamoorthy V."/>
            <person name="Carter L."/>
            <person name="Mammel M."/>
            <person name="Jackson S."/>
            <person name="Kothary M."/>
            <person name="Patel I."/>
            <person name="Grim C."/>
            <person name="Gopinath G."/>
            <person name="Gangiredla J."/>
            <person name="Chase H."/>
        </authorList>
    </citation>
    <scope>NUCLEOTIDE SEQUENCE [LARGE SCALE GENOMIC DNA]</scope>
    <source>
        <strain evidence="9">MOD1-Sh41s</strain>
    </source>
</reference>
<sequence>MIFDPFGDFETAGYLQNTLGLKNPGDVKQSEHFVFELGIEEALQFLAEQASLDYAAILKVHEILFSGFYPWAGHDRHELVPDLAIFKGSAENPRHTVFAHPKEIKRAVDYALQLASDSKRFRKRPGEVMGALALAHPFLDGNGRTLLLFYMELSYRAGFSIDWSRTNKDDYLSALSAEIDDPSKGCLDRYLQPFVVDISSRDEWPEMIGGIKGLDGLDKEDITYHSLNDPEIKNLYLMRKYYFSEDSEK</sequence>
<keyword evidence="3" id="KW-0547">Nucleotide-binding</keyword>
<proteinExistence type="predicted"/>
<accession>A0A2T7BAG8</accession>
<feature type="domain" description="Fido" evidence="8">
    <location>
        <begin position="52"/>
        <end position="197"/>
    </location>
</feature>
<evidence type="ECO:0000256" key="7">
    <source>
        <dbReference type="ARBA" id="ARBA00048696"/>
    </source>
</evidence>
<dbReference type="EC" id="2.7.7.108" evidence="5"/>
<name>A0A2T7BAG8_9ENTR</name>
<dbReference type="RefSeq" id="WP_075197121.1">
    <property type="nucleotide sequence ID" value="NZ_CP187984.1"/>
</dbReference>